<dbReference type="AlphaFoldDB" id="A0AAE0YLY1"/>
<evidence type="ECO:0000313" key="2">
    <source>
        <dbReference type="EMBL" id="KAK3750905.1"/>
    </source>
</evidence>
<sequence length="123" mass="13266">MTTPITAIIAGKETSQIKATAASRDKKVCLNRSMDKMFICHGSHHTTLSTHRVVSLNGQVIPGPLHEPAARSAPRDTGQGMGSSGYRCARWLAYHGKLATGEYCACATEMPEPGNVRRGSRQE</sequence>
<accession>A0AAE0YLY1</accession>
<keyword evidence="3" id="KW-1185">Reference proteome</keyword>
<comment type="caution">
    <text evidence="2">The sequence shown here is derived from an EMBL/GenBank/DDBJ whole genome shotgun (WGS) entry which is preliminary data.</text>
</comment>
<protein>
    <submittedName>
        <fullName evidence="2">Uncharacterized protein</fullName>
    </submittedName>
</protein>
<name>A0AAE0YLY1_9GAST</name>
<proteinExistence type="predicted"/>
<feature type="region of interest" description="Disordered" evidence="1">
    <location>
        <begin position="60"/>
        <end position="81"/>
    </location>
</feature>
<evidence type="ECO:0000313" key="3">
    <source>
        <dbReference type="Proteomes" id="UP001283361"/>
    </source>
</evidence>
<dbReference type="EMBL" id="JAWDGP010005843">
    <property type="protein sequence ID" value="KAK3750905.1"/>
    <property type="molecule type" value="Genomic_DNA"/>
</dbReference>
<reference evidence="2" key="1">
    <citation type="journal article" date="2023" name="G3 (Bethesda)">
        <title>A reference genome for the long-term kleptoplast-retaining sea slug Elysia crispata morphotype clarki.</title>
        <authorList>
            <person name="Eastman K.E."/>
            <person name="Pendleton A.L."/>
            <person name="Shaikh M.A."/>
            <person name="Suttiyut T."/>
            <person name="Ogas R."/>
            <person name="Tomko P."/>
            <person name="Gavelis G."/>
            <person name="Widhalm J.R."/>
            <person name="Wisecaver J.H."/>
        </authorList>
    </citation>
    <scope>NUCLEOTIDE SEQUENCE</scope>
    <source>
        <strain evidence="2">ECLA1</strain>
    </source>
</reference>
<evidence type="ECO:0000256" key="1">
    <source>
        <dbReference type="SAM" id="MobiDB-lite"/>
    </source>
</evidence>
<gene>
    <name evidence="2" type="ORF">RRG08_029825</name>
</gene>
<organism evidence="2 3">
    <name type="scientific">Elysia crispata</name>
    <name type="common">lettuce slug</name>
    <dbReference type="NCBI Taxonomy" id="231223"/>
    <lineage>
        <taxon>Eukaryota</taxon>
        <taxon>Metazoa</taxon>
        <taxon>Spiralia</taxon>
        <taxon>Lophotrochozoa</taxon>
        <taxon>Mollusca</taxon>
        <taxon>Gastropoda</taxon>
        <taxon>Heterobranchia</taxon>
        <taxon>Euthyneura</taxon>
        <taxon>Panpulmonata</taxon>
        <taxon>Sacoglossa</taxon>
        <taxon>Placobranchoidea</taxon>
        <taxon>Plakobranchidae</taxon>
        <taxon>Elysia</taxon>
    </lineage>
</organism>
<dbReference type="Proteomes" id="UP001283361">
    <property type="component" value="Unassembled WGS sequence"/>
</dbReference>